<name>A0A839GI62_9BACT</name>
<dbReference type="CDD" id="cd00158">
    <property type="entry name" value="RHOD"/>
    <property type="match status" value="1"/>
</dbReference>
<dbReference type="Pfam" id="PF00581">
    <property type="entry name" value="Rhodanese"/>
    <property type="match status" value="1"/>
</dbReference>
<dbReference type="InterPro" id="IPR036873">
    <property type="entry name" value="Rhodanese-like_dom_sf"/>
</dbReference>
<feature type="domain" description="Rhodanese" evidence="2">
    <location>
        <begin position="35"/>
        <end position="124"/>
    </location>
</feature>
<dbReference type="RefSeq" id="WP_182512925.1">
    <property type="nucleotide sequence ID" value="NZ_JACJIQ010000007.1"/>
</dbReference>
<sequence length="131" mass="14902">MKLLLVLCLQFSLLSSSVQDKPVALTPAEFKEMTSKEKGRVIDVRTPEEFQAGHLKKAQNVDWRGGKFQEEFQNWDKNQTYYLYCATGNRSSQALKMMQEAGFKNVYNVGGYKDLKAAGLKTSKKNLLPFL</sequence>
<proteinExistence type="predicted"/>
<keyword evidence="4" id="KW-1185">Reference proteome</keyword>
<reference evidence="3 4" key="1">
    <citation type="submission" date="2020-08" db="EMBL/GenBank/DDBJ databases">
        <title>Genomic Encyclopedia of Type Strains, Phase IV (KMG-IV): sequencing the most valuable type-strain genomes for metagenomic binning, comparative biology and taxonomic classification.</title>
        <authorList>
            <person name="Goeker M."/>
        </authorList>
    </citation>
    <scope>NUCLEOTIDE SEQUENCE [LARGE SCALE GENOMIC DNA]</scope>
    <source>
        <strain evidence="3 4">DSM 29854</strain>
    </source>
</reference>
<keyword evidence="1" id="KW-0732">Signal</keyword>
<evidence type="ECO:0000313" key="4">
    <source>
        <dbReference type="Proteomes" id="UP000563094"/>
    </source>
</evidence>
<feature type="signal peptide" evidence="1">
    <location>
        <begin position="1"/>
        <end position="20"/>
    </location>
</feature>
<dbReference type="SUPFAM" id="SSF52821">
    <property type="entry name" value="Rhodanese/Cell cycle control phosphatase"/>
    <property type="match status" value="1"/>
</dbReference>
<feature type="chain" id="PRO_5032333303" evidence="1">
    <location>
        <begin position="21"/>
        <end position="131"/>
    </location>
</feature>
<dbReference type="PROSITE" id="PS50206">
    <property type="entry name" value="RHODANESE_3"/>
    <property type="match status" value="1"/>
</dbReference>
<dbReference type="InterPro" id="IPR050229">
    <property type="entry name" value="GlpE_sulfurtransferase"/>
</dbReference>
<gene>
    <name evidence="3" type="ORF">FHS90_002076</name>
</gene>
<dbReference type="Gene3D" id="3.40.250.10">
    <property type="entry name" value="Rhodanese-like domain"/>
    <property type="match status" value="1"/>
</dbReference>
<dbReference type="InterPro" id="IPR001763">
    <property type="entry name" value="Rhodanese-like_dom"/>
</dbReference>
<dbReference type="EMBL" id="JACJIQ010000007">
    <property type="protein sequence ID" value="MBA9077363.1"/>
    <property type="molecule type" value="Genomic_DNA"/>
</dbReference>
<organism evidence="3 4">
    <name type="scientific">Rufibacter quisquiliarum</name>
    <dbReference type="NCBI Taxonomy" id="1549639"/>
    <lineage>
        <taxon>Bacteria</taxon>
        <taxon>Pseudomonadati</taxon>
        <taxon>Bacteroidota</taxon>
        <taxon>Cytophagia</taxon>
        <taxon>Cytophagales</taxon>
        <taxon>Hymenobacteraceae</taxon>
        <taxon>Rufibacter</taxon>
    </lineage>
</organism>
<evidence type="ECO:0000256" key="1">
    <source>
        <dbReference type="SAM" id="SignalP"/>
    </source>
</evidence>
<dbReference type="PANTHER" id="PTHR43031">
    <property type="entry name" value="FAD-DEPENDENT OXIDOREDUCTASE"/>
    <property type="match status" value="1"/>
</dbReference>
<dbReference type="AlphaFoldDB" id="A0A839GI62"/>
<evidence type="ECO:0000313" key="3">
    <source>
        <dbReference type="EMBL" id="MBA9077363.1"/>
    </source>
</evidence>
<comment type="caution">
    <text evidence="3">The sequence shown here is derived from an EMBL/GenBank/DDBJ whole genome shotgun (WGS) entry which is preliminary data.</text>
</comment>
<protein>
    <submittedName>
        <fullName evidence="3">Phage shock protein E</fullName>
    </submittedName>
</protein>
<dbReference type="PANTHER" id="PTHR43031:SF1">
    <property type="entry name" value="PYRIDINE NUCLEOTIDE-DISULPHIDE OXIDOREDUCTASE"/>
    <property type="match status" value="1"/>
</dbReference>
<dbReference type="SMART" id="SM00450">
    <property type="entry name" value="RHOD"/>
    <property type="match status" value="1"/>
</dbReference>
<evidence type="ECO:0000259" key="2">
    <source>
        <dbReference type="PROSITE" id="PS50206"/>
    </source>
</evidence>
<accession>A0A839GI62</accession>
<dbReference type="Proteomes" id="UP000563094">
    <property type="component" value="Unassembled WGS sequence"/>
</dbReference>